<keyword evidence="5" id="KW-1185">Reference proteome</keyword>
<name>A0A2S9YD62_9BACT</name>
<dbReference type="Proteomes" id="UP000237968">
    <property type="component" value="Unassembled WGS sequence"/>
</dbReference>
<dbReference type="InterPro" id="IPR046342">
    <property type="entry name" value="CBS_dom_sf"/>
</dbReference>
<dbReference type="PANTHER" id="PTHR43080:SF2">
    <property type="entry name" value="CBS DOMAIN-CONTAINING PROTEIN"/>
    <property type="match status" value="1"/>
</dbReference>
<organism evidence="4 5">
    <name type="scientific">Enhygromyxa salina</name>
    <dbReference type="NCBI Taxonomy" id="215803"/>
    <lineage>
        <taxon>Bacteria</taxon>
        <taxon>Pseudomonadati</taxon>
        <taxon>Myxococcota</taxon>
        <taxon>Polyangia</taxon>
        <taxon>Nannocystales</taxon>
        <taxon>Nannocystaceae</taxon>
        <taxon>Enhygromyxa</taxon>
    </lineage>
</organism>
<reference evidence="4 5" key="1">
    <citation type="submission" date="2018-03" db="EMBL/GenBank/DDBJ databases">
        <title>Draft Genome Sequences of the Obligatory Marine Myxobacteria Enhygromyxa salina SWB005.</title>
        <authorList>
            <person name="Poehlein A."/>
            <person name="Moghaddam J.A."/>
            <person name="Harms H."/>
            <person name="Alanjari M."/>
            <person name="Koenig G.M."/>
            <person name="Daniel R."/>
            <person name="Schaeberle T.F."/>
        </authorList>
    </citation>
    <scope>NUCLEOTIDE SEQUENCE [LARGE SCALE GENOMIC DNA]</scope>
    <source>
        <strain evidence="4 5">SWB005</strain>
    </source>
</reference>
<dbReference type="InterPro" id="IPR000644">
    <property type="entry name" value="CBS_dom"/>
</dbReference>
<evidence type="ECO:0000259" key="3">
    <source>
        <dbReference type="PROSITE" id="PS51371"/>
    </source>
</evidence>
<dbReference type="AlphaFoldDB" id="A0A2S9YD62"/>
<proteinExistence type="predicted"/>
<comment type="caution">
    <text evidence="4">The sequence shown here is derived from an EMBL/GenBank/DDBJ whole genome shotgun (WGS) entry which is preliminary data.</text>
</comment>
<keyword evidence="1 2" id="KW-0129">CBS domain</keyword>
<evidence type="ECO:0000313" key="4">
    <source>
        <dbReference type="EMBL" id="PRQ03035.1"/>
    </source>
</evidence>
<dbReference type="Pfam" id="PF00571">
    <property type="entry name" value="CBS"/>
    <property type="match status" value="2"/>
</dbReference>
<dbReference type="PROSITE" id="PS51371">
    <property type="entry name" value="CBS"/>
    <property type="match status" value="2"/>
</dbReference>
<dbReference type="SUPFAM" id="SSF54631">
    <property type="entry name" value="CBS-domain pair"/>
    <property type="match status" value="1"/>
</dbReference>
<protein>
    <submittedName>
        <fullName evidence="4">Inosine 5'-monophosphate dehydrogenase</fullName>
    </submittedName>
</protein>
<evidence type="ECO:0000256" key="1">
    <source>
        <dbReference type="ARBA" id="ARBA00023122"/>
    </source>
</evidence>
<dbReference type="SMART" id="SM00116">
    <property type="entry name" value="CBS"/>
    <property type="match status" value="2"/>
</dbReference>
<feature type="domain" description="CBS" evidence="3">
    <location>
        <begin position="17"/>
        <end position="74"/>
    </location>
</feature>
<evidence type="ECO:0000313" key="5">
    <source>
        <dbReference type="Proteomes" id="UP000237968"/>
    </source>
</evidence>
<dbReference type="PANTHER" id="PTHR43080">
    <property type="entry name" value="CBS DOMAIN-CONTAINING PROTEIN CBSX3, MITOCHONDRIAL"/>
    <property type="match status" value="1"/>
</dbReference>
<evidence type="ECO:0000256" key="2">
    <source>
        <dbReference type="PROSITE-ProRule" id="PRU00703"/>
    </source>
</evidence>
<dbReference type="EMBL" id="PVNK01000108">
    <property type="protein sequence ID" value="PRQ03035.1"/>
    <property type="molecule type" value="Genomic_DNA"/>
</dbReference>
<gene>
    <name evidence="4" type="ORF">ENSA5_19740</name>
</gene>
<feature type="domain" description="CBS" evidence="3">
    <location>
        <begin position="76"/>
        <end position="135"/>
    </location>
</feature>
<dbReference type="InterPro" id="IPR051257">
    <property type="entry name" value="Diverse_CBS-Domain"/>
</dbReference>
<dbReference type="CDD" id="cd02205">
    <property type="entry name" value="CBS_pair_SF"/>
    <property type="match status" value="1"/>
</dbReference>
<sequence>MRYAAAAGMSDTVETIMNHEVYTVRAHEPSGEVLGMILTLGITAAPVVDDQGVPLGLVSLRNLARAKRDEPVSKHMTTPAATVTSETTVEEAGREMGQLGYHHLVVVDARGCVTGFVSLLDVVRGLVGLPASHPPAFPHQEPESGLSWTPTLPLTVENIDRLARPGPGMLVLTSVDTPDEVLWAEASNDVHARLNSFASGEHNLPELVGQRLSAGQLGFRSASFAGPETEGPSVIDVLLSR</sequence>
<accession>A0A2S9YD62</accession>
<dbReference type="Gene3D" id="3.10.580.10">
    <property type="entry name" value="CBS-domain"/>
    <property type="match status" value="1"/>
</dbReference>